<feature type="modified residue" description="4-aspartylphosphate" evidence="16">
    <location>
        <position position="955"/>
    </location>
</feature>
<feature type="domain" description="Response regulatory" evidence="21">
    <location>
        <begin position="901"/>
        <end position="1025"/>
    </location>
</feature>
<dbReference type="Gene3D" id="3.30.565.10">
    <property type="entry name" value="Histidine kinase-like ATPase, C-terminal domain"/>
    <property type="match status" value="1"/>
</dbReference>
<dbReference type="InterPro" id="IPR048760">
    <property type="entry name" value="VP0354-like_sensor_dom"/>
</dbReference>
<name>A0ABU4IT14_9VIBR</name>
<dbReference type="Pfam" id="PF01627">
    <property type="entry name" value="Hpt"/>
    <property type="match status" value="1"/>
</dbReference>
<evidence type="ECO:0000256" key="14">
    <source>
        <dbReference type="ARBA" id="ARBA00023012"/>
    </source>
</evidence>
<dbReference type="PRINTS" id="PR00344">
    <property type="entry name" value="BCTRLSENSOR"/>
</dbReference>
<accession>A0ABU4IT14</accession>
<dbReference type="SUPFAM" id="SSF55874">
    <property type="entry name" value="ATPase domain of HSP90 chaperone/DNA topoisomerase II/histidine kinase"/>
    <property type="match status" value="1"/>
</dbReference>
<feature type="coiled-coil region" evidence="17">
    <location>
        <begin position="467"/>
        <end position="501"/>
    </location>
</feature>
<evidence type="ECO:0000256" key="17">
    <source>
        <dbReference type="SAM" id="Coils"/>
    </source>
</evidence>
<evidence type="ECO:0000256" key="8">
    <source>
        <dbReference type="ARBA" id="ARBA00022692"/>
    </source>
</evidence>
<dbReference type="GO" id="GO:0005524">
    <property type="term" value="F:ATP binding"/>
    <property type="evidence" value="ECO:0007669"/>
    <property type="project" value="UniProtKB-KW"/>
</dbReference>
<dbReference type="PANTHER" id="PTHR45339:SF5">
    <property type="entry name" value="HISTIDINE KINASE"/>
    <property type="match status" value="1"/>
</dbReference>
<dbReference type="InterPro" id="IPR029151">
    <property type="entry name" value="Sensor-like_sf"/>
</dbReference>
<evidence type="ECO:0000256" key="13">
    <source>
        <dbReference type="ARBA" id="ARBA00022989"/>
    </source>
</evidence>
<keyword evidence="9" id="KW-0547">Nucleotide-binding</keyword>
<dbReference type="PROSITE" id="PS50110">
    <property type="entry name" value="RESPONSE_REGULATORY"/>
    <property type="match status" value="1"/>
</dbReference>
<keyword evidence="6 16" id="KW-0597">Phosphoprotein</keyword>
<dbReference type="InterPro" id="IPR001789">
    <property type="entry name" value="Sig_transdc_resp-reg_receiver"/>
</dbReference>
<dbReference type="SMART" id="SM00091">
    <property type="entry name" value="PAS"/>
    <property type="match status" value="1"/>
</dbReference>
<keyword evidence="14" id="KW-0902">Two-component regulatory system</keyword>
<dbReference type="InterPro" id="IPR008207">
    <property type="entry name" value="Sig_transdc_His_kin_Hpt_dom"/>
</dbReference>
<dbReference type="InterPro" id="IPR011006">
    <property type="entry name" value="CheY-like_superfamily"/>
</dbReference>
<dbReference type="Pfam" id="PF21623">
    <property type="entry name" value="HK_sensor_dom_bact"/>
    <property type="match status" value="1"/>
</dbReference>
<evidence type="ECO:0000256" key="12">
    <source>
        <dbReference type="ARBA" id="ARBA00022840"/>
    </source>
</evidence>
<evidence type="ECO:0000256" key="18">
    <source>
        <dbReference type="SAM" id="MobiDB-lite"/>
    </source>
</evidence>
<evidence type="ECO:0000256" key="7">
    <source>
        <dbReference type="ARBA" id="ARBA00022679"/>
    </source>
</evidence>
<dbReference type="Proteomes" id="UP001279860">
    <property type="component" value="Unassembled WGS sequence"/>
</dbReference>
<dbReference type="Gene3D" id="1.20.120.160">
    <property type="entry name" value="HPT domain"/>
    <property type="match status" value="1"/>
</dbReference>
<dbReference type="SMART" id="SM00388">
    <property type="entry name" value="HisKA"/>
    <property type="match status" value="1"/>
</dbReference>
<dbReference type="Pfam" id="PF00989">
    <property type="entry name" value="PAS"/>
    <property type="match status" value="1"/>
</dbReference>
<dbReference type="InterPro" id="IPR005467">
    <property type="entry name" value="His_kinase_dom"/>
</dbReference>
<evidence type="ECO:0000256" key="19">
    <source>
        <dbReference type="SAM" id="Phobius"/>
    </source>
</evidence>
<keyword evidence="13 19" id="KW-1133">Transmembrane helix</keyword>
<dbReference type="Pfam" id="PF00072">
    <property type="entry name" value="Response_reg"/>
    <property type="match status" value="1"/>
</dbReference>
<keyword evidence="5" id="KW-1003">Cell membrane</keyword>
<evidence type="ECO:0000256" key="16">
    <source>
        <dbReference type="PROSITE-ProRule" id="PRU00169"/>
    </source>
</evidence>
<dbReference type="Pfam" id="PF02518">
    <property type="entry name" value="HATPase_c"/>
    <property type="match status" value="1"/>
</dbReference>
<dbReference type="CDD" id="cd17546">
    <property type="entry name" value="REC_hyHK_CKI1_RcsC-like"/>
    <property type="match status" value="1"/>
</dbReference>
<dbReference type="NCBIfam" id="TIGR00229">
    <property type="entry name" value="sensory_box"/>
    <property type="match status" value="1"/>
</dbReference>
<dbReference type="InterPro" id="IPR036641">
    <property type="entry name" value="HPT_dom_sf"/>
</dbReference>
<dbReference type="EC" id="2.7.13.3" evidence="4"/>
<dbReference type="InterPro" id="IPR003594">
    <property type="entry name" value="HATPase_dom"/>
</dbReference>
<dbReference type="SUPFAM" id="SSF47384">
    <property type="entry name" value="Homodimeric domain of signal transducing histidine kinase"/>
    <property type="match status" value="1"/>
</dbReference>
<keyword evidence="17" id="KW-0175">Coiled coil</keyword>
<evidence type="ECO:0000256" key="5">
    <source>
        <dbReference type="ARBA" id="ARBA00022475"/>
    </source>
</evidence>
<dbReference type="PROSITE" id="PS50109">
    <property type="entry name" value="HIS_KIN"/>
    <property type="match status" value="1"/>
</dbReference>
<keyword evidence="10" id="KW-0418">Kinase</keyword>
<organism evidence="23 24">
    <name type="scientific">Vibrio rhizosphaerae</name>
    <dbReference type="NCBI Taxonomy" id="398736"/>
    <lineage>
        <taxon>Bacteria</taxon>
        <taxon>Pseudomonadati</taxon>
        <taxon>Pseudomonadota</taxon>
        <taxon>Gammaproteobacteria</taxon>
        <taxon>Vibrionales</taxon>
        <taxon>Vibrionaceae</taxon>
        <taxon>Vibrio</taxon>
    </lineage>
</organism>
<evidence type="ECO:0000313" key="24">
    <source>
        <dbReference type="Proteomes" id="UP001279860"/>
    </source>
</evidence>
<feature type="transmembrane region" description="Helical" evidence="19">
    <location>
        <begin position="6"/>
        <end position="23"/>
    </location>
</feature>
<feature type="transmembrane region" description="Helical" evidence="19">
    <location>
        <begin position="324"/>
        <end position="345"/>
    </location>
</feature>
<evidence type="ECO:0000256" key="9">
    <source>
        <dbReference type="ARBA" id="ARBA00022741"/>
    </source>
</evidence>
<keyword evidence="24" id="KW-1185">Reference proteome</keyword>
<dbReference type="SMART" id="SM00448">
    <property type="entry name" value="REC"/>
    <property type="match status" value="1"/>
</dbReference>
<evidence type="ECO:0000256" key="10">
    <source>
        <dbReference type="ARBA" id="ARBA00022777"/>
    </source>
</evidence>
<dbReference type="InterPro" id="IPR003661">
    <property type="entry name" value="HisK_dim/P_dom"/>
</dbReference>
<dbReference type="PROSITE" id="PS50894">
    <property type="entry name" value="HPT"/>
    <property type="match status" value="1"/>
</dbReference>
<dbReference type="SUPFAM" id="SSF55785">
    <property type="entry name" value="PYP-like sensor domain (PAS domain)"/>
    <property type="match status" value="1"/>
</dbReference>
<evidence type="ECO:0000256" key="3">
    <source>
        <dbReference type="ARBA" id="ARBA00004651"/>
    </source>
</evidence>
<evidence type="ECO:0000256" key="6">
    <source>
        <dbReference type="ARBA" id="ARBA00022553"/>
    </source>
</evidence>
<dbReference type="SUPFAM" id="SSF52172">
    <property type="entry name" value="CheY-like"/>
    <property type="match status" value="1"/>
</dbReference>
<dbReference type="Gene3D" id="1.10.287.130">
    <property type="match status" value="1"/>
</dbReference>
<proteinExistence type="predicted"/>
<feature type="compositionally biased region" description="Basic and acidic residues" evidence="18">
    <location>
        <begin position="1074"/>
        <end position="1090"/>
    </location>
</feature>
<evidence type="ECO:0000259" key="20">
    <source>
        <dbReference type="PROSITE" id="PS50109"/>
    </source>
</evidence>
<keyword evidence="7" id="KW-0808">Transferase</keyword>
<evidence type="ECO:0000256" key="4">
    <source>
        <dbReference type="ARBA" id="ARBA00012438"/>
    </source>
</evidence>
<dbReference type="InterPro" id="IPR004358">
    <property type="entry name" value="Sig_transdc_His_kin-like_C"/>
</dbReference>
<comment type="subcellular location">
    <subcellularLocation>
        <location evidence="2">Cell inner membrane</location>
    </subcellularLocation>
    <subcellularLocation>
        <location evidence="3">Cell membrane</location>
        <topology evidence="3">Multi-pass membrane protein</topology>
    </subcellularLocation>
</comment>
<dbReference type="CDD" id="cd16922">
    <property type="entry name" value="HATPase_EvgS-ArcB-TorS-like"/>
    <property type="match status" value="1"/>
</dbReference>
<keyword evidence="12 23" id="KW-0067">ATP-binding</keyword>
<feature type="compositionally biased region" description="Polar residues" evidence="18">
    <location>
        <begin position="1040"/>
        <end position="1051"/>
    </location>
</feature>
<sequence>MVAKSSYIIIFIAVLVLAGFIVTQYNDYATQQIEAEAKATLIEDTIYEVKKIEGAIASKIALVKFLHSTPPISGLTRALENEDVDPKDSTTTVQWLNRLSVIFQSMIENQSDIKQLRIISVLDKGKEFLRVDRDGGRVVRVPEAFLQHKDKEDYYATASQLKPNEIHVAPIDLNVEHGKIAYPLQPTLRIITPIFFSNRERFGFLIMNIDASSILDSLAKRQGTIDSMWLVDADGYFIYHPDPNLRFSKQLHPEVTLASEYQLSDIGQNGLFSAIRNNRTPEKLLVDRQRVYSGSSFEEHLYLYGIFKQSKLQQKITARHQEQILLVGLTVGALTIILIIFYRTYSTSLRLNQVNSTYQSIVGSSPNAIIGINKTGQIKTWNHAATILFDIPEHIALNQSLDQCIILSHQDLMATFISVRTTNISATFTDSWLDKKSGHTKHLEITINPVVDKSNHVDAYTIQVQDRTLEETAAQQLKSSNAELEEKVQQRTEQLTQYTQQLEVAHQKAMEASQAKSNFISVISHEMRTPLNGMIGTLSLVKRDPLNSNQQRYLNMAEQSISTLSVLINDILDLSKIESEKLEITHQPFHVGQLLENMVQSAAIRIKEKRLDLVLDINHLHHNQITTDPNRLKQIINNLLTNATKFTDEGEIVVRASSQNLSEQPETVRLFIEVIDTGIGIAPENQGKLFQPFTQEDATTSVKYGGTGLGLSICKKLCELMNGDIGFESQHGIGSRFYFSINMPANDCRTEILPQVLHQMEIGIYLPHRFPQSRTLPAMLTEAIQQMGGQVHSLQDESHLYRTMTQYDALILDLESPEFQSICTRLADYPPAHPFKIVALSDEPLKTWHNPTSLDIVLLHSPVIIRMLANALTNHTAFPYVIEKTTSPVTADSNLSFAGVRILIVEDNEINVEVAKGYLSDLHFEFEVANNGQEAIEILTRAAQENRPFRCILMDCQMPVMNGYDCARQIRFENPDTGHEKTPIIAMTANAFSGEKEKCIESGMSDYMTKPLNQALLHQKVIQWTRQYAQPGASDPISDPVNNQPLTQDAQSPALPPKPTVGNEITPPPATNERLPEPNDKHTTEPEHSPEQQAEWENIPRWDKTQALNRMAGNQVLFHKVLRMSAESIPASVSQLAIAIEQQDTTQIAHYSHKLKGSYGSIGAARLRQMMSNIENETLQETPLRHDKIKQMFALAMSEQADLAQTIAHYLAQQTDDAEPKA</sequence>
<dbReference type="SMART" id="SM00387">
    <property type="entry name" value="HATPase_c"/>
    <property type="match status" value="1"/>
</dbReference>
<dbReference type="EMBL" id="JAWRCP010000001">
    <property type="protein sequence ID" value="MDW6092546.1"/>
    <property type="molecule type" value="Genomic_DNA"/>
</dbReference>
<evidence type="ECO:0000256" key="2">
    <source>
        <dbReference type="ARBA" id="ARBA00004533"/>
    </source>
</evidence>
<feature type="region of interest" description="Disordered" evidence="18">
    <location>
        <begin position="1030"/>
        <end position="1099"/>
    </location>
</feature>
<dbReference type="Gene3D" id="3.30.450.20">
    <property type="entry name" value="PAS domain"/>
    <property type="match status" value="2"/>
</dbReference>
<comment type="catalytic activity">
    <reaction evidence="1">
        <text>ATP + protein L-histidine = ADP + protein N-phospho-L-histidine.</text>
        <dbReference type="EC" id="2.7.13.3"/>
    </reaction>
</comment>
<evidence type="ECO:0000259" key="21">
    <source>
        <dbReference type="PROSITE" id="PS50110"/>
    </source>
</evidence>
<dbReference type="RefSeq" id="WP_318584746.1">
    <property type="nucleotide sequence ID" value="NZ_JAWRCP010000001.1"/>
</dbReference>
<dbReference type="InterPro" id="IPR035965">
    <property type="entry name" value="PAS-like_dom_sf"/>
</dbReference>
<feature type="domain" description="HPt" evidence="22">
    <location>
        <begin position="1114"/>
        <end position="1218"/>
    </location>
</feature>
<dbReference type="PANTHER" id="PTHR45339">
    <property type="entry name" value="HYBRID SIGNAL TRANSDUCTION HISTIDINE KINASE J"/>
    <property type="match status" value="1"/>
</dbReference>
<keyword evidence="19" id="KW-0472">Membrane</keyword>
<dbReference type="SUPFAM" id="SSF47226">
    <property type="entry name" value="Histidine-containing phosphotransfer domain, HPT domain"/>
    <property type="match status" value="1"/>
</dbReference>
<feature type="modified residue" description="Phosphohistidine" evidence="15">
    <location>
        <position position="1153"/>
    </location>
</feature>
<dbReference type="CDD" id="cd00082">
    <property type="entry name" value="HisKA"/>
    <property type="match status" value="1"/>
</dbReference>
<reference evidence="23 24" key="1">
    <citation type="submission" date="2023-11" db="EMBL/GenBank/DDBJ databases">
        <title>Plant-associative lifestyle of Vibrio porteresiae and its evolutionary dynamics.</title>
        <authorList>
            <person name="Rameshkumar N."/>
            <person name="Kirti K."/>
        </authorList>
    </citation>
    <scope>NUCLEOTIDE SEQUENCE [LARGE SCALE GENOMIC DNA]</scope>
    <source>
        <strain evidence="23 24">MSSRF7</strain>
    </source>
</reference>
<protein>
    <recommendedName>
        <fullName evidence="4">histidine kinase</fullName>
        <ecNumber evidence="4">2.7.13.3</ecNumber>
    </recommendedName>
</protein>
<feature type="domain" description="Histidine kinase" evidence="20">
    <location>
        <begin position="522"/>
        <end position="745"/>
    </location>
</feature>
<dbReference type="Pfam" id="PF00512">
    <property type="entry name" value="HisKA"/>
    <property type="match status" value="1"/>
</dbReference>
<evidence type="ECO:0000256" key="15">
    <source>
        <dbReference type="PROSITE-ProRule" id="PRU00110"/>
    </source>
</evidence>
<comment type="caution">
    <text evidence="23">The sequence shown here is derived from an EMBL/GenBank/DDBJ whole genome shotgun (WGS) entry which is preliminary data.</text>
</comment>
<dbReference type="InterPro" id="IPR036097">
    <property type="entry name" value="HisK_dim/P_sf"/>
</dbReference>
<gene>
    <name evidence="23" type="ORF">SBX64_08310</name>
</gene>
<evidence type="ECO:0000313" key="23">
    <source>
        <dbReference type="EMBL" id="MDW6092546.1"/>
    </source>
</evidence>
<evidence type="ECO:0000256" key="11">
    <source>
        <dbReference type="ARBA" id="ARBA00022801"/>
    </source>
</evidence>
<dbReference type="CDD" id="cd00130">
    <property type="entry name" value="PAS"/>
    <property type="match status" value="1"/>
</dbReference>
<evidence type="ECO:0000259" key="22">
    <source>
        <dbReference type="PROSITE" id="PS50894"/>
    </source>
</evidence>
<dbReference type="InterPro" id="IPR036890">
    <property type="entry name" value="HATPase_C_sf"/>
</dbReference>
<evidence type="ECO:0000256" key="1">
    <source>
        <dbReference type="ARBA" id="ARBA00000085"/>
    </source>
</evidence>
<dbReference type="InterPro" id="IPR000014">
    <property type="entry name" value="PAS"/>
</dbReference>
<keyword evidence="8 19" id="KW-0812">Transmembrane</keyword>
<keyword evidence="11" id="KW-0378">Hydrolase</keyword>
<dbReference type="SUPFAM" id="SSF103190">
    <property type="entry name" value="Sensory domain-like"/>
    <property type="match status" value="1"/>
</dbReference>
<dbReference type="InterPro" id="IPR013767">
    <property type="entry name" value="PAS_fold"/>
</dbReference>
<dbReference type="Gene3D" id="3.40.50.2300">
    <property type="match status" value="1"/>
</dbReference>